<dbReference type="CDD" id="cd00130">
    <property type="entry name" value="PAS"/>
    <property type="match status" value="1"/>
</dbReference>
<evidence type="ECO:0000259" key="7">
    <source>
        <dbReference type="PROSITE" id="PS50887"/>
    </source>
</evidence>
<dbReference type="CDD" id="cd01948">
    <property type="entry name" value="EAL"/>
    <property type="match status" value="1"/>
</dbReference>
<sequence length="700" mass="78155">MQTPLRVLFVEDSEIDAELTTAELKRGGFLPTVQRVETRPDMEKCLRDSEWDLIICDYLMPRFSAAAALSTLKASGIDLPFIIASGAVTAEDAVSLLKEGAHDFMDKGALARLVPAIERELREADVREQRRQAEAQVEVLSQALEQCPASVVITSPDGNIEYVNSYFEKASGYSASDAKGRSLGFTLQKEEHEHLMSELSQLVTEGQRWSGEMRSIRADGEMFWEYVKASPLMNEDKSVSHYIVVKEDITVQRDYEQQLLRQAHYDDLTGLANRVLLVEKLTQALQNAQQNNSQLAVLGIDLDDFKNVNDSVGHSIGDTLLKQAAQRLSSCIRSGDIVARMGGDEFVLVLPLLSDAKNAELMAQRIVQKFSKPFNIAGRQYSVTCSIGISVYPDDTSDAHMMLRNADLAMYQSKDQGRDQYQFFTEDINRRLVERLDLEEKLRNVVDNGELALQYQPIFNLETQKIAGFEALVRWPQADGSVIMPDSFIPAAENIGVIQKIDEWVLASACRETAPFLLSGDDNLCLAINISPLQLEDPGYVAFVMAQLEANQLEPRHLELEITERVLVSDAETTDRNIKALTELGIRMSVDDFGTGYSSLGYLKRYPLHTLKIDRSFVADMDVDDSARRLVETIILMAKGLQMDVIAEGIETESQQVLLHELGCSQAQGYFLSRPVSLQSLAQKISAQNSNKSPPLRLIK</sequence>
<dbReference type="CDD" id="cd01949">
    <property type="entry name" value="GGDEF"/>
    <property type="match status" value="1"/>
</dbReference>
<dbReference type="eggNOG" id="COG5001">
    <property type="taxonomic scope" value="Bacteria"/>
</dbReference>
<dbReference type="Gene3D" id="3.30.70.270">
    <property type="match status" value="1"/>
</dbReference>
<dbReference type="InterPro" id="IPR000160">
    <property type="entry name" value="GGDEF_dom"/>
</dbReference>
<evidence type="ECO:0000259" key="6">
    <source>
        <dbReference type="PROSITE" id="PS50883"/>
    </source>
</evidence>
<feature type="domain" description="GGDEF" evidence="7">
    <location>
        <begin position="293"/>
        <end position="426"/>
    </location>
</feature>
<dbReference type="InterPro" id="IPR000014">
    <property type="entry name" value="PAS"/>
</dbReference>
<dbReference type="SUPFAM" id="SSF52172">
    <property type="entry name" value="CheY-like"/>
    <property type="match status" value="1"/>
</dbReference>
<keyword evidence="9" id="KW-1185">Reference proteome</keyword>
<dbReference type="SMART" id="SM00448">
    <property type="entry name" value="REC"/>
    <property type="match status" value="1"/>
</dbReference>
<gene>
    <name evidence="8" type="ORF">GP2143_02759</name>
</gene>
<keyword evidence="2" id="KW-0597">Phosphoprotein</keyword>
<dbReference type="SMART" id="SM00091">
    <property type="entry name" value="PAS"/>
    <property type="match status" value="1"/>
</dbReference>
<dbReference type="InterPro" id="IPR001789">
    <property type="entry name" value="Sig_transdc_resp-reg_receiver"/>
</dbReference>
<dbReference type="SUPFAM" id="SSF141868">
    <property type="entry name" value="EAL domain-like"/>
    <property type="match status" value="1"/>
</dbReference>
<proteinExistence type="predicted"/>
<feature type="modified residue" description="4-aspartylphosphate" evidence="2">
    <location>
        <position position="57"/>
    </location>
</feature>
<feature type="domain" description="EAL" evidence="6">
    <location>
        <begin position="435"/>
        <end position="689"/>
    </location>
</feature>
<dbReference type="PANTHER" id="PTHR44757">
    <property type="entry name" value="DIGUANYLATE CYCLASE DGCP"/>
    <property type="match status" value="1"/>
</dbReference>
<name>A0YEH3_9GAMM</name>
<dbReference type="GO" id="GO:0000160">
    <property type="term" value="P:phosphorelay signal transduction system"/>
    <property type="evidence" value="ECO:0007669"/>
    <property type="project" value="InterPro"/>
</dbReference>
<dbReference type="SMART" id="SM00086">
    <property type="entry name" value="PAC"/>
    <property type="match status" value="1"/>
</dbReference>
<dbReference type="Pfam" id="PF00563">
    <property type="entry name" value="EAL"/>
    <property type="match status" value="1"/>
</dbReference>
<evidence type="ECO:0000259" key="5">
    <source>
        <dbReference type="PROSITE" id="PS50113"/>
    </source>
</evidence>
<dbReference type="OrthoDB" id="9176779at2"/>
<dbReference type="CDD" id="cd00156">
    <property type="entry name" value="REC"/>
    <property type="match status" value="1"/>
</dbReference>
<feature type="domain" description="PAS" evidence="4">
    <location>
        <begin position="136"/>
        <end position="206"/>
    </location>
</feature>
<reference evidence="8 9" key="1">
    <citation type="journal article" date="2010" name="J. Bacteriol.">
        <title>Genome sequence of the oligotrophic marine Gammaproteobacterium HTCC2143, isolated from the Oregon Coast.</title>
        <authorList>
            <person name="Oh H.M."/>
            <person name="Kang I."/>
            <person name="Ferriera S."/>
            <person name="Giovannoni S.J."/>
            <person name="Cho J.C."/>
        </authorList>
    </citation>
    <scope>NUCLEOTIDE SEQUENCE [LARGE SCALE GENOMIC DNA]</scope>
    <source>
        <strain evidence="8 9">HTCC2143</strain>
    </source>
</reference>
<dbReference type="Pfam" id="PF00072">
    <property type="entry name" value="Response_reg"/>
    <property type="match status" value="1"/>
</dbReference>
<dbReference type="InterPro" id="IPR029787">
    <property type="entry name" value="Nucleotide_cyclase"/>
</dbReference>
<evidence type="ECO:0000256" key="2">
    <source>
        <dbReference type="PROSITE-ProRule" id="PRU00169"/>
    </source>
</evidence>
<dbReference type="NCBIfam" id="TIGR00229">
    <property type="entry name" value="sensory_box"/>
    <property type="match status" value="1"/>
</dbReference>
<accession>A0YEH3</accession>
<dbReference type="SMART" id="SM00052">
    <property type="entry name" value="EAL"/>
    <property type="match status" value="1"/>
</dbReference>
<dbReference type="Gene3D" id="3.40.50.2300">
    <property type="match status" value="1"/>
</dbReference>
<dbReference type="STRING" id="247633.GP2143_02759"/>
<dbReference type="SUPFAM" id="SSF55073">
    <property type="entry name" value="Nucleotide cyclase"/>
    <property type="match status" value="1"/>
</dbReference>
<dbReference type="InterPro" id="IPR043128">
    <property type="entry name" value="Rev_trsase/Diguanyl_cyclase"/>
</dbReference>
<evidence type="ECO:0000259" key="4">
    <source>
        <dbReference type="PROSITE" id="PS50112"/>
    </source>
</evidence>
<dbReference type="NCBIfam" id="TIGR00254">
    <property type="entry name" value="GGDEF"/>
    <property type="match status" value="1"/>
</dbReference>
<dbReference type="Gene3D" id="3.20.20.450">
    <property type="entry name" value="EAL domain"/>
    <property type="match status" value="1"/>
</dbReference>
<dbReference type="PROSITE" id="PS50110">
    <property type="entry name" value="RESPONSE_REGULATORY"/>
    <property type="match status" value="1"/>
</dbReference>
<dbReference type="Pfam" id="PF00990">
    <property type="entry name" value="GGDEF"/>
    <property type="match status" value="1"/>
</dbReference>
<dbReference type="PROSITE" id="PS50113">
    <property type="entry name" value="PAC"/>
    <property type="match status" value="1"/>
</dbReference>
<feature type="domain" description="PAC" evidence="5">
    <location>
        <begin position="209"/>
        <end position="261"/>
    </location>
</feature>
<dbReference type="InterPro" id="IPR052155">
    <property type="entry name" value="Biofilm_reg_signaling"/>
</dbReference>
<dbReference type="PANTHER" id="PTHR44757:SF2">
    <property type="entry name" value="BIOFILM ARCHITECTURE MAINTENANCE PROTEIN MBAA"/>
    <property type="match status" value="1"/>
</dbReference>
<evidence type="ECO:0000259" key="3">
    <source>
        <dbReference type="PROSITE" id="PS50110"/>
    </source>
</evidence>
<dbReference type="InterPro" id="IPR000700">
    <property type="entry name" value="PAS-assoc_C"/>
</dbReference>
<dbReference type="SUPFAM" id="SSF55785">
    <property type="entry name" value="PYP-like sensor domain (PAS domain)"/>
    <property type="match status" value="1"/>
</dbReference>
<dbReference type="SMART" id="SM00267">
    <property type="entry name" value="GGDEF"/>
    <property type="match status" value="1"/>
</dbReference>
<comment type="cofactor">
    <cofactor evidence="1">
        <name>Mg(2+)</name>
        <dbReference type="ChEBI" id="CHEBI:18420"/>
    </cofactor>
</comment>
<evidence type="ECO:0000256" key="1">
    <source>
        <dbReference type="ARBA" id="ARBA00001946"/>
    </source>
</evidence>
<dbReference type="GO" id="GO:0003824">
    <property type="term" value="F:catalytic activity"/>
    <property type="evidence" value="ECO:0007669"/>
    <property type="project" value="UniProtKB-ARBA"/>
</dbReference>
<dbReference type="InterPro" id="IPR035919">
    <property type="entry name" value="EAL_sf"/>
</dbReference>
<dbReference type="InterPro" id="IPR035965">
    <property type="entry name" value="PAS-like_dom_sf"/>
</dbReference>
<dbReference type="AlphaFoldDB" id="A0YEH3"/>
<dbReference type="PROSITE" id="PS50883">
    <property type="entry name" value="EAL"/>
    <property type="match status" value="1"/>
</dbReference>
<dbReference type="Proteomes" id="UP000004931">
    <property type="component" value="Unassembled WGS sequence"/>
</dbReference>
<feature type="domain" description="Response regulatory" evidence="3">
    <location>
        <begin position="6"/>
        <end position="122"/>
    </location>
</feature>
<dbReference type="InterPro" id="IPR011006">
    <property type="entry name" value="CheY-like_superfamily"/>
</dbReference>
<dbReference type="Pfam" id="PF13426">
    <property type="entry name" value="PAS_9"/>
    <property type="match status" value="1"/>
</dbReference>
<dbReference type="InterPro" id="IPR001610">
    <property type="entry name" value="PAC"/>
</dbReference>
<organism evidence="8 9">
    <name type="scientific">marine gamma proteobacterium HTCC2143</name>
    <dbReference type="NCBI Taxonomy" id="247633"/>
    <lineage>
        <taxon>Bacteria</taxon>
        <taxon>Pseudomonadati</taxon>
        <taxon>Pseudomonadota</taxon>
        <taxon>Gammaproteobacteria</taxon>
        <taxon>Cellvibrionales</taxon>
        <taxon>Spongiibacteraceae</taxon>
        <taxon>BD1-7 clade</taxon>
    </lineage>
</organism>
<dbReference type="PROSITE" id="PS50112">
    <property type="entry name" value="PAS"/>
    <property type="match status" value="1"/>
</dbReference>
<dbReference type="InterPro" id="IPR001633">
    <property type="entry name" value="EAL_dom"/>
</dbReference>
<dbReference type="FunFam" id="3.30.70.270:FF:000001">
    <property type="entry name" value="Diguanylate cyclase domain protein"/>
    <property type="match status" value="1"/>
</dbReference>
<evidence type="ECO:0000313" key="8">
    <source>
        <dbReference type="EMBL" id="EAW30809.1"/>
    </source>
</evidence>
<dbReference type="Gene3D" id="3.30.450.20">
    <property type="entry name" value="PAS domain"/>
    <property type="match status" value="1"/>
</dbReference>
<protein>
    <submittedName>
        <fullName evidence="8">Sensory box/GGDEF family protein</fullName>
    </submittedName>
</protein>
<dbReference type="EMBL" id="AAVT01000006">
    <property type="protein sequence ID" value="EAW30809.1"/>
    <property type="molecule type" value="Genomic_DNA"/>
</dbReference>
<comment type="caution">
    <text evidence="8">The sequence shown here is derived from an EMBL/GenBank/DDBJ whole genome shotgun (WGS) entry which is preliminary data.</text>
</comment>
<evidence type="ECO:0000313" key="9">
    <source>
        <dbReference type="Proteomes" id="UP000004931"/>
    </source>
</evidence>
<dbReference type="PROSITE" id="PS50887">
    <property type="entry name" value="GGDEF"/>
    <property type="match status" value="1"/>
</dbReference>